<dbReference type="SMART" id="SM00354">
    <property type="entry name" value="HTH_LACI"/>
    <property type="match status" value="1"/>
</dbReference>
<organism evidence="6 7">
    <name type="scientific">Vibrio viridaestus</name>
    <dbReference type="NCBI Taxonomy" id="2487322"/>
    <lineage>
        <taxon>Bacteria</taxon>
        <taxon>Pseudomonadati</taxon>
        <taxon>Pseudomonadota</taxon>
        <taxon>Gammaproteobacteria</taxon>
        <taxon>Vibrionales</taxon>
        <taxon>Vibrionaceae</taxon>
        <taxon>Vibrio</taxon>
    </lineage>
</organism>
<evidence type="ECO:0000256" key="2">
    <source>
        <dbReference type="ARBA" id="ARBA00023015"/>
    </source>
</evidence>
<dbReference type="CDD" id="cd06307">
    <property type="entry name" value="PBP1_sugar_binding"/>
    <property type="match status" value="1"/>
</dbReference>
<dbReference type="SUPFAM" id="SSF53822">
    <property type="entry name" value="Periplasmic binding protein-like I"/>
    <property type="match status" value="1"/>
</dbReference>
<dbReference type="CDD" id="cd01392">
    <property type="entry name" value="HTH_LacI"/>
    <property type="match status" value="1"/>
</dbReference>
<reference evidence="6 7" key="1">
    <citation type="submission" date="2018-11" db="EMBL/GenBank/DDBJ databases">
        <title>Vibrio LJC006 sp. nov., isolated from seawater during the bloom of the enteromorpha.</title>
        <authorList>
            <person name="Liang J."/>
        </authorList>
    </citation>
    <scope>NUCLEOTIDE SEQUENCE [LARGE SCALE GENOMIC DNA]</scope>
    <source>
        <strain evidence="6 7">LJC006</strain>
    </source>
</reference>
<keyword evidence="2" id="KW-0805">Transcription regulation</keyword>
<dbReference type="Proteomes" id="UP000281112">
    <property type="component" value="Unassembled WGS sequence"/>
</dbReference>
<dbReference type="Gene3D" id="1.10.260.40">
    <property type="entry name" value="lambda repressor-like DNA-binding domains"/>
    <property type="match status" value="1"/>
</dbReference>
<keyword evidence="4" id="KW-0804">Transcription</keyword>
<dbReference type="SUPFAM" id="SSF47413">
    <property type="entry name" value="lambda repressor-like DNA-binding domains"/>
    <property type="match status" value="1"/>
</dbReference>
<dbReference type="Pfam" id="PF13407">
    <property type="entry name" value="Peripla_BP_4"/>
    <property type="match status" value="1"/>
</dbReference>
<evidence type="ECO:0000256" key="4">
    <source>
        <dbReference type="ARBA" id="ARBA00023163"/>
    </source>
</evidence>
<gene>
    <name evidence="6" type="ORF">EES38_20625</name>
</gene>
<evidence type="ECO:0000313" key="7">
    <source>
        <dbReference type="Proteomes" id="UP000281112"/>
    </source>
</evidence>
<comment type="caution">
    <text evidence="6">The sequence shown here is derived from an EMBL/GenBank/DDBJ whole genome shotgun (WGS) entry which is preliminary data.</text>
</comment>
<dbReference type="RefSeq" id="WP_124939102.1">
    <property type="nucleotide sequence ID" value="NZ_RJVQ01000015.1"/>
</dbReference>
<dbReference type="OrthoDB" id="5756154at2"/>
<dbReference type="EMBL" id="RJVQ01000015">
    <property type="protein sequence ID" value="RQW61182.1"/>
    <property type="molecule type" value="Genomic_DNA"/>
</dbReference>
<dbReference type="InterPro" id="IPR010982">
    <property type="entry name" value="Lambda_DNA-bd_dom_sf"/>
</dbReference>
<proteinExistence type="predicted"/>
<evidence type="ECO:0000256" key="1">
    <source>
        <dbReference type="ARBA" id="ARBA00022181"/>
    </source>
</evidence>
<dbReference type="GO" id="GO:0003700">
    <property type="term" value="F:DNA-binding transcription factor activity"/>
    <property type="evidence" value="ECO:0007669"/>
    <property type="project" value="TreeGrafter"/>
</dbReference>
<evidence type="ECO:0000256" key="3">
    <source>
        <dbReference type="ARBA" id="ARBA00023125"/>
    </source>
</evidence>
<dbReference type="GO" id="GO:0055085">
    <property type="term" value="P:transmembrane transport"/>
    <property type="evidence" value="ECO:0007669"/>
    <property type="project" value="UniProtKB-ARBA"/>
</dbReference>
<dbReference type="Pfam" id="PF00356">
    <property type="entry name" value="LacI"/>
    <property type="match status" value="1"/>
</dbReference>
<dbReference type="InterPro" id="IPR000843">
    <property type="entry name" value="HTH_LacI"/>
</dbReference>
<protein>
    <recommendedName>
        <fullName evidence="1">Autoinducer 2-binding periplasmic protein LuxP</fullName>
    </recommendedName>
</protein>
<accession>A0A3N9TW93</accession>
<sequence length="336" mass="37994">MKKSTLSLIAEKAKVGIATVDRVINERGGVSPKTAEKVIKAARDLNFNRILPEIYQPPWEVEIILSTNPSSFFKYILSGFNKIIKYHQYRNVRLRYTLISEENPDRLASHLFNSSENFDGIIVFANDTPEIYSALEECYKKGTPVITLATDLPFSKRLCHVGIDQYQIGRTAASLMVKTAQNYGNILLISGRFDYQAHIQRMRGFTDVIKSKENFCVSQINYGNDNPDIIAKLLVEYKSRSLVGIYNSGAGNSAIGAWLKMNKNDMKCSFISHEIYETTTTLLEQGILSFALDQNALRHAELSLDIMFNYLSGNLMPSEYGDGKVNFNIFTDENLY</sequence>
<dbReference type="GO" id="GO:0000976">
    <property type="term" value="F:transcription cis-regulatory region binding"/>
    <property type="evidence" value="ECO:0007669"/>
    <property type="project" value="TreeGrafter"/>
</dbReference>
<feature type="domain" description="HTH lacI-type" evidence="5">
    <location>
        <begin position="4"/>
        <end position="47"/>
    </location>
</feature>
<name>A0A3N9TW93_9VIBR</name>
<dbReference type="InterPro" id="IPR028082">
    <property type="entry name" value="Peripla_BP_I"/>
</dbReference>
<dbReference type="Gene3D" id="3.40.50.2300">
    <property type="match status" value="2"/>
</dbReference>
<dbReference type="AlphaFoldDB" id="A0A3N9TW93"/>
<evidence type="ECO:0000259" key="5">
    <source>
        <dbReference type="PROSITE" id="PS50932"/>
    </source>
</evidence>
<keyword evidence="7" id="KW-1185">Reference proteome</keyword>
<dbReference type="PANTHER" id="PTHR30146:SF152">
    <property type="entry name" value="TRANSCRIPTIONAL REGULATORY PROTEIN"/>
    <property type="match status" value="1"/>
</dbReference>
<dbReference type="PANTHER" id="PTHR30146">
    <property type="entry name" value="LACI-RELATED TRANSCRIPTIONAL REPRESSOR"/>
    <property type="match status" value="1"/>
</dbReference>
<evidence type="ECO:0000313" key="6">
    <source>
        <dbReference type="EMBL" id="RQW61182.1"/>
    </source>
</evidence>
<dbReference type="PROSITE" id="PS50932">
    <property type="entry name" value="HTH_LACI_2"/>
    <property type="match status" value="1"/>
</dbReference>
<keyword evidence="3" id="KW-0238">DNA-binding</keyword>
<dbReference type="InterPro" id="IPR025997">
    <property type="entry name" value="SBP_2_dom"/>
</dbReference>